<evidence type="ECO:0000313" key="2">
    <source>
        <dbReference type="Proteomes" id="UP000027361"/>
    </source>
</evidence>
<dbReference type="HOGENOM" id="CLU_3034049_0_0_1"/>
<organism evidence="1 2">
    <name type="scientific">Tilletiaria anomala (strain ATCC 24038 / CBS 436.72 / UBC 951)</name>
    <dbReference type="NCBI Taxonomy" id="1037660"/>
    <lineage>
        <taxon>Eukaryota</taxon>
        <taxon>Fungi</taxon>
        <taxon>Dikarya</taxon>
        <taxon>Basidiomycota</taxon>
        <taxon>Ustilaginomycotina</taxon>
        <taxon>Exobasidiomycetes</taxon>
        <taxon>Georgefischeriales</taxon>
        <taxon>Tilletiariaceae</taxon>
        <taxon>Tilletiaria</taxon>
    </lineage>
</organism>
<name>A0A066VC58_TILAU</name>
<dbReference type="AlphaFoldDB" id="A0A066VC58"/>
<dbReference type="InParanoid" id="A0A066VC58"/>
<dbReference type="EMBL" id="JMSN01000106">
    <property type="protein sequence ID" value="KDN39327.1"/>
    <property type="molecule type" value="Genomic_DNA"/>
</dbReference>
<reference evidence="1 2" key="1">
    <citation type="submission" date="2014-05" db="EMBL/GenBank/DDBJ databases">
        <title>Draft genome sequence of a rare smut relative, Tilletiaria anomala UBC 951.</title>
        <authorList>
            <consortium name="DOE Joint Genome Institute"/>
            <person name="Toome M."/>
            <person name="Kuo A."/>
            <person name="Henrissat B."/>
            <person name="Lipzen A."/>
            <person name="Tritt A."/>
            <person name="Yoshinaga Y."/>
            <person name="Zane M."/>
            <person name="Barry K."/>
            <person name="Grigoriev I.V."/>
            <person name="Spatafora J.W."/>
            <person name="Aimea M.C."/>
        </authorList>
    </citation>
    <scope>NUCLEOTIDE SEQUENCE [LARGE SCALE GENOMIC DNA]</scope>
    <source>
        <strain evidence="1 2">UBC 951</strain>
    </source>
</reference>
<gene>
    <name evidence="1" type="ORF">K437DRAFT_259117</name>
</gene>
<dbReference type="Proteomes" id="UP000027361">
    <property type="component" value="Unassembled WGS sequence"/>
</dbReference>
<dbReference type="RefSeq" id="XP_013240999.1">
    <property type="nucleotide sequence ID" value="XM_013385545.1"/>
</dbReference>
<protein>
    <submittedName>
        <fullName evidence="1">Uncharacterized protein</fullName>
    </submittedName>
</protein>
<keyword evidence="2" id="KW-1185">Reference proteome</keyword>
<sequence>MSDEALSFSIMLSAARDYHARYVTGFDGPVTNLGLSPTFGLSHRYNWRLDWRQSK</sequence>
<evidence type="ECO:0000313" key="1">
    <source>
        <dbReference type="EMBL" id="KDN39327.1"/>
    </source>
</evidence>
<accession>A0A066VC58</accession>
<dbReference type="GeneID" id="25265165"/>
<comment type="caution">
    <text evidence="1">The sequence shown here is derived from an EMBL/GenBank/DDBJ whole genome shotgun (WGS) entry which is preliminary data.</text>
</comment>
<proteinExistence type="predicted"/>